<comment type="caution">
    <text evidence="3">The sequence shown here is derived from an EMBL/GenBank/DDBJ whole genome shotgun (WGS) entry which is preliminary data.</text>
</comment>
<keyword evidence="1" id="KW-0808">Transferase</keyword>
<dbReference type="PANTHER" id="PTHR31642:SF270">
    <property type="entry name" value="O-ACYLTRANSFERASE AUSQ"/>
    <property type="match status" value="1"/>
</dbReference>
<name>A0A9W9NFK6_9EURO</name>
<evidence type="ECO:0000313" key="4">
    <source>
        <dbReference type="Proteomes" id="UP001150904"/>
    </source>
</evidence>
<accession>A0A9W9NFK6</accession>
<evidence type="ECO:0000256" key="2">
    <source>
        <dbReference type="ARBA" id="ARBA00023315"/>
    </source>
</evidence>
<sequence length="435" mass="49028">MVVDSFELSSLDQTIWHNYYGLDSLSFRVDNPDTAALTLQAAVDRLLQALPFLTSEVIHCPQLGNKRNLKQLRHNPTLSSEVPIFRVVSHTGMVEEVTQSVEFSPLPLLLPLSQRQVVVRFQANIFANGLLLCMNFNHCVFDGTGAALILQYLASLCRHDPSIEKHLSHILRKESFTRKKLNVIGIPQVPANAQDPIPPESFGTGEYDTLLTQLFKFSNRHINHLKHQCQQHLDALGKSHFLSRNDVVSALLAFFIKRARVMNKGIHDVSVSLPVNLRSKQPEIFPPMYMGNSFTSLHVQSKVDVTSPIPAISQIALEIRRQINMVNKGYIEDMLGQLNCLQDYAEYPWRPFDLELSSWRDLAIYDLDFGPELGKVVDYHANPGSHDGCAFIFPVKGADSKHADWEISLTLAKDTMRRFSEDLVVFTLSLTKAGL</sequence>
<reference evidence="3" key="1">
    <citation type="submission" date="2022-12" db="EMBL/GenBank/DDBJ databases">
        <authorList>
            <person name="Petersen C."/>
        </authorList>
    </citation>
    <scope>NUCLEOTIDE SEQUENCE</scope>
    <source>
        <strain evidence="3">IBT 15544</strain>
    </source>
</reference>
<gene>
    <name evidence="3" type="ORF">N7498_001128</name>
</gene>
<dbReference type="Proteomes" id="UP001150904">
    <property type="component" value="Unassembled WGS sequence"/>
</dbReference>
<dbReference type="EMBL" id="JAPQKR010000004">
    <property type="protein sequence ID" value="KAJ5219029.1"/>
    <property type="molecule type" value="Genomic_DNA"/>
</dbReference>
<keyword evidence="4" id="KW-1185">Reference proteome</keyword>
<keyword evidence="2" id="KW-0012">Acyltransferase</keyword>
<proteinExistence type="predicted"/>
<reference evidence="3" key="2">
    <citation type="journal article" date="2023" name="IMA Fungus">
        <title>Comparative genomic study of the Penicillium genus elucidates a diverse pangenome and 15 lateral gene transfer events.</title>
        <authorList>
            <person name="Petersen C."/>
            <person name="Sorensen T."/>
            <person name="Nielsen M.R."/>
            <person name="Sondergaard T.E."/>
            <person name="Sorensen J.L."/>
            <person name="Fitzpatrick D.A."/>
            <person name="Frisvad J.C."/>
            <person name="Nielsen K.L."/>
        </authorList>
    </citation>
    <scope>NUCLEOTIDE SEQUENCE</scope>
    <source>
        <strain evidence="3">IBT 15544</strain>
    </source>
</reference>
<dbReference type="GeneID" id="83175491"/>
<dbReference type="AlphaFoldDB" id="A0A9W9NFK6"/>
<organism evidence="3 4">
    <name type="scientific">Penicillium cinerascens</name>
    <dbReference type="NCBI Taxonomy" id="70096"/>
    <lineage>
        <taxon>Eukaryota</taxon>
        <taxon>Fungi</taxon>
        <taxon>Dikarya</taxon>
        <taxon>Ascomycota</taxon>
        <taxon>Pezizomycotina</taxon>
        <taxon>Eurotiomycetes</taxon>
        <taxon>Eurotiomycetidae</taxon>
        <taxon>Eurotiales</taxon>
        <taxon>Aspergillaceae</taxon>
        <taxon>Penicillium</taxon>
    </lineage>
</organism>
<dbReference type="PANTHER" id="PTHR31642">
    <property type="entry name" value="TRICHOTHECENE 3-O-ACETYLTRANSFERASE"/>
    <property type="match status" value="1"/>
</dbReference>
<dbReference type="OrthoDB" id="1862401at2759"/>
<dbReference type="InterPro" id="IPR023213">
    <property type="entry name" value="CAT-like_dom_sf"/>
</dbReference>
<dbReference type="GO" id="GO:0016747">
    <property type="term" value="F:acyltransferase activity, transferring groups other than amino-acyl groups"/>
    <property type="evidence" value="ECO:0007669"/>
    <property type="project" value="TreeGrafter"/>
</dbReference>
<dbReference type="Pfam" id="PF02458">
    <property type="entry name" value="Transferase"/>
    <property type="match status" value="1"/>
</dbReference>
<dbReference type="InterPro" id="IPR050317">
    <property type="entry name" value="Plant_Fungal_Acyltransferase"/>
</dbReference>
<evidence type="ECO:0000256" key="1">
    <source>
        <dbReference type="ARBA" id="ARBA00022679"/>
    </source>
</evidence>
<protein>
    <submittedName>
        <fullName evidence="3">O-acetyltransferase</fullName>
    </submittedName>
</protein>
<evidence type="ECO:0000313" key="3">
    <source>
        <dbReference type="EMBL" id="KAJ5219029.1"/>
    </source>
</evidence>
<dbReference type="Gene3D" id="3.30.559.10">
    <property type="entry name" value="Chloramphenicol acetyltransferase-like domain"/>
    <property type="match status" value="2"/>
</dbReference>
<dbReference type="RefSeq" id="XP_058313602.1">
    <property type="nucleotide sequence ID" value="XM_058448191.1"/>
</dbReference>